<sequence>MGHWYVVVCVFRLKGWYGRVFFPSAPIFSVYELLKNCNSIIDDFIIDIRSVLALTGLVRHDTI</sequence>
<keyword evidence="2" id="KW-1185">Reference proteome</keyword>
<evidence type="ECO:0000313" key="2">
    <source>
        <dbReference type="Proteomes" id="UP000276133"/>
    </source>
</evidence>
<gene>
    <name evidence="1" type="ORF">BpHYR1_025443</name>
</gene>
<organism evidence="1 2">
    <name type="scientific">Brachionus plicatilis</name>
    <name type="common">Marine rotifer</name>
    <name type="synonym">Brachionus muelleri</name>
    <dbReference type="NCBI Taxonomy" id="10195"/>
    <lineage>
        <taxon>Eukaryota</taxon>
        <taxon>Metazoa</taxon>
        <taxon>Spiralia</taxon>
        <taxon>Gnathifera</taxon>
        <taxon>Rotifera</taxon>
        <taxon>Eurotatoria</taxon>
        <taxon>Monogononta</taxon>
        <taxon>Pseudotrocha</taxon>
        <taxon>Ploima</taxon>
        <taxon>Brachionidae</taxon>
        <taxon>Brachionus</taxon>
    </lineage>
</organism>
<comment type="caution">
    <text evidence="1">The sequence shown here is derived from an EMBL/GenBank/DDBJ whole genome shotgun (WGS) entry which is preliminary data.</text>
</comment>
<proteinExistence type="predicted"/>
<dbReference type="EMBL" id="REGN01012583">
    <property type="protein sequence ID" value="RMZ95115.1"/>
    <property type="molecule type" value="Genomic_DNA"/>
</dbReference>
<reference evidence="1 2" key="1">
    <citation type="journal article" date="2018" name="Sci. Rep.">
        <title>Genomic signatures of local adaptation to the degree of environmental predictability in rotifers.</title>
        <authorList>
            <person name="Franch-Gras L."/>
            <person name="Hahn C."/>
            <person name="Garcia-Roger E.M."/>
            <person name="Carmona M.J."/>
            <person name="Serra M."/>
            <person name="Gomez A."/>
        </authorList>
    </citation>
    <scope>NUCLEOTIDE SEQUENCE [LARGE SCALE GENOMIC DNA]</scope>
    <source>
        <strain evidence="1">HYR1</strain>
    </source>
</reference>
<accession>A0A3M7P7Q4</accession>
<name>A0A3M7P7Q4_BRAPC</name>
<evidence type="ECO:0000313" key="1">
    <source>
        <dbReference type="EMBL" id="RMZ95115.1"/>
    </source>
</evidence>
<dbReference type="Proteomes" id="UP000276133">
    <property type="component" value="Unassembled WGS sequence"/>
</dbReference>
<dbReference type="AlphaFoldDB" id="A0A3M7P7Q4"/>
<protein>
    <submittedName>
        <fullName evidence="1">Uncharacterized protein</fullName>
    </submittedName>
</protein>